<dbReference type="STRING" id="454286.A0A0J8QMZ3"/>
<dbReference type="FunFam" id="3.20.20.80:FF:000114">
    <property type="entry name" value="Cell wall alpha-1,3-glucan synthase ags1"/>
    <property type="match status" value="1"/>
</dbReference>
<name>A0A0J8QMZ3_COCIT</name>
<protein>
    <submittedName>
        <fullName evidence="1">Cell wall alpha-1,3-glucan synthase mok11</fullName>
    </submittedName>
</protein>
<evidence type="ECO:0000313" key="2">
    <source>
        <dbReference type="Proteomes" id="UP000054559"/>
    </source>
</evidence>
<proteinExistence type="predicted"/>
<dbReference type="EMBL" id="DS268131">
    <property type="protein sequence ID" value="KMU73720.1"/>
    <property type="molecule type" value="Genomic_DNA"/>
</dbReference>
<dbReference type="GO" id="GO:0047657">
    <property type="term" value="F:alpha-1,3-glucan synthase activity"/>
    <property type="evidence" value="ECO:0007669"/>
    <property type="project" value="TreeGrafter"/>
</dbReference>
<evidence type="ECO:0000313" key="1">
    <source>
        <dbReference type="EMBL" id="KMU73720.1"/>
    </source>
</evidence>
<dbReference type="InterPro" id="IPR058655">
    <property type="entry name" value="Mok11-14/Ags1-like"/>
</dbReference>
<organism evidence="1 2">
    <name type="scientific">Coccidioides immitis RMSCC 3703</name>
    <dbReference type="NCBI Taxonomy" id="454286"/>
    <lineage>
        <taxon>Eukaryota</taxon>
        <taxon>Fungi</taxon>
        <taxon>Dikarya</taxon>
        <taxon>Ascomycota</taxon>
        <taxon>Pezizomycotina</taxon>
        <taxon>Eurotiomycetes</taxon>
        <taxon>Eurotiomycetidae</taxon>
        <taxon>Onygenales</taxon>
        <taxon>Onygenaceae</taxon>
        <taxon>Coccidioides</taxon>
    </lineage>
</organism>
<dbReference type="AlphaFoldDB" id="A0A0J8QMZ3"/>
<dbReference type="Proteomes" id="UP000054559">
    <property type="component" value="Unassembled WGS sequence"/>
</dbReference>
<dbReference type="Gene3D" id="3.20.20.80">
    <property type="entry name" value="Glycosidases"/>
    <property type="match status" value="1"/>
</dbReference>
<sequence>MDSTLATLGDLLGFEGYLNTTTPFERAEHKVVWKSKRRYLDFHPGNSYNETCDYPRFWDESGYQLEPSETGLRGCYDSEFDQYGDVEAFGVYPDWQRQLAKFASVQDRLREWLPSVREKLIRHSCLIITQLDIDGIRYDKATQATIDALGDISSAYRACARKVGKTNFFLPGEITGGNTFGAIYIGRGRQTDMRPSSLKDAVRLTYDNDTYFIRKKGKSALDAGAFHYSIYRSLTRFLGMDGNLEAGFDTSLNWVEAWNEMLLTNDFINTNTGELDPRHMFGATNQDVFRWPSLQQGTQRSLMALYIITLHLPGIPLVLRGEEQAFYILDSLRRITFFFGSQRPPQQRAEPCGCNMVLLSAVLSATTCRYYWLCYDAASVIIRDLHLMW</sequence>
<dbReference type="SUPFAM" id="SSF51445">
    <property type="entry name" value="(Trans)glycosidases"/>
    <property type="match status" value="1"/>
</dbReference>
<reference evidence="2" key="1">
    <citation type="journal article" date="2010" name="Genome Res.">
        <title>Population genomic sequencing of Coccidioides fungi reveals recent hybridization and transposon control.</title>
        <authorList>
            <person name="Neafsey D.E."/>
            <person name="Barker B.M."/>
            <person name="Sharpton T.J."/>
            <person name="Stajich J.E."/>
            <person name="Park D.J."/>
            <person name="Whiston E."/>
            <person name="Hung C.-Y."/>
            <person name="McMahan C."/>
            <person name="White J."/>
            <person name="Sykes S."/>
            <person name="Heiman D."/>
            <person name="Young S."/>
            <person name="Zeng Q."/>
            <person name="Abouelleil A."/>
            <person name="Aftuck L."/>
            <person name="Bessette D."/>
            <person name="Brown A."/>
            <person name="FitzGerald M."/>
            <person name="Lui A."/>
            <person name="Macdonald J.P."/>
            <person name="Priest M."/>
            <person name="Orbach M.J."/>
            <person name="Galgiani J.N."/>
            <person name="Kirkland T.N."/>
            <person name="Cole G.T."/>
            <person name="Birren B.W."/>
            <person name="Henn M.R."/>
            <person name="Taylor J.W."/>
            <person name="Rounsley S.D."/>
        </authorList>
    </citation>
    <scope>NUCLEOTIDE SEQUENCE [LARGE SCALE GENOMIC DNA]</scope>
    <source>
        <strain evidence="2">RMSCC 3703</strain>
    </source>
</reference>
<dbReference type="GO" id="GO:0009277">
    <property type="term" value="C:fungal-type cell wall"/>
    <property type="evidence" value="ECO:0007669"/>
    <property type="project" value="TreeGrafter"/>
</dbReference>
<dbReference type="PANTHER" id="PTHR47182:SF2">
    <property type="entry name" value="CELL WALL ALPHA-1,3-GLUCAN SYNTHASE AGS1"/>
    <property type="match status" value="1"/>
</dbReference>
<dbReference type="PANTHER" id="PTHR47182">
    <property type="entry name" value="CELL WALL ALPHA-1,3-GLUCAN SYNTHASE AGS1-RELATED"/>
    <property type="match status" value="1"/>
</dbReference>
<gene>
    <name evidence="1" type="ORF">CISG_03770</name>
</gene>
<dbReference type="GO" id="GO:0070600">
    <property type="term" value="P:fungal-type cell wall (1-&gt;3)-alpha-glucan biosynthetic process"/>
    <property type="evidence" value="ECO:0007669"/>
    <property type="project" value="TreeGrafter"/>
</dbReference>
<accession>A0A0J8QMZ3</accession>
<dbReference type="InterPro" id="IPR017853">
    <property type="entry name" value="GH"/>
</dbReference>